<keyword evidence="5" id="KW-0415">Karyogamy</keyword>
<feature type="transmembrane region" description="Helical" evidence="14">
    <location>
        <begin position="451"/>
        <end position="470"/>
    </location>
</feature>
<gene>
    <name evidence="16" type="ORF">ED733_000649</name>
</gene>
<feature type="transmembrane region" description="Helical" evidence="14">
    <location>
        <begin position="426"/>
        <end position="444"/>
    </location>
</feature>
<evidence type="ECO:0000256" key="8">
    <source>
        <dbReference type="ARBA" id="ARBA00022824"/>
    </source>
</evidence>
<evidence type="ECO:0000256" key="14">
    <source>
        <dbReference type="SAM" id="Phobius"/>
    </source>
</evidence>
<dbReference type="InterPro" id="IPR007292">
    <property type="entry name" value="Nuclear_fusion_Kar5"/>
</dbReference>
<evidence type="ECO:0000256" key="10">
    <source>
        <dbReference type="ARBA" id="ARBA00023136"/>
    </source>
</evidence>
<reference evidence="17" key="1">
    <citation type="submission" date="2018-12" db="EMBL/GenBank/DDBJ databases">
        <title>The complete genome of Metarhizium rileyi, a key fungal pathogen of Lepidoptera.</title>
        <authorList>
            <person name="Binneck E."/>
            <person name="Lastra C.C.L."/>
            <person name="Sosa-Gomez D.R."/>
        </authorList>
    </citation>
    <scope>NUCLEOTIDE SEQUENCE [LARGE SCALE GENOMIC DNA]</scope>
    <source>
        <strain evidence="17">Cep018-CH2</strain>
    </source>
</reference>
<evidence type="ECO:0000313" key="16">
    <source>
        <dbReference type="EMBL" id="TWU73022.1"/>
    </source>
</evidence>
<evidence type="ECO:0000256" key="9">
    <source>
        <dbReference type="ARBA" id="ARBA00022989"/>
    </source>
</evidence>
<keyword evidence="11" id="KW-0325">Glycoprotein</keyword>
<dbReference type="Proteomes" id="UP000317257">
    <property type="component" value="Unassembled WGS sequence"/>
</dbReference>
<comment type="subcellular location">
    <subcellularLocation>
        <location evidence="3">Endoplasmic reticulum membrane</location>
    </subcellularLocation>
    <subcellularLocation>
        <location evidence="2">Nucleus membrane</location>
    </subcellularLocation>
</comment>
<dbReference type="GO" id="GO:0048288">
    <property type="term" value="P:nuclear membrane fusion involved in karyogamy"/>
    <property type="evidence" value="ECO:0007669"/>
    <property type="project" value="InterPro"/>
</dbReference>
<evidence type="ECO:0000256" key="15">
    <source>
        <dbReference type="SAM" id="SignalP"/>
    </source>
</evidence>
<evidence type="ECO:0008006" key="18">
    <source>
        <dbReference type="Google" id="ProtNLM"/>
    </source>
</evidence>
<name>A0A5C6G5F9_METRR</name>
<evidence type="ECO:0000256" key="12">
    <source>
        <dbReference type="ARBA" id="ARBA00023242"/>
    </source>
</evidence>
<dbReference type="GO" id="GO:0005789">
    <property type="term" value="C:endoplasmic reticulum membrane"/>
    <property type="evidence" value="ECO:0007669"/>
    <property type="project" value="UniProtKB-SubCell"/>
</dbReference>
<keyword evidence="12" id="KW-0539">Nucleus</keyword>
<keyword evidence="9 14" id="KW-1133">Transmembrane helix</keyword>
<evidence type="ECO:0000256" key="7">
    <source>
        <dbReference type="ARBA" id="ARBA00022729"/>
    </source>
</evidence>
<keyword evidence="6 14" id="KW-0812">Transmembrane</keyword>
<dbReference type="AlphaFoldDB" id="A0A5C6G5F9"/>
<evidence type="ECO:0000256" key="11">
    <source>
        <dbReference type="ARBA" id="ARBA00023180"/>
    </source>
</evidence>
<evidence type="ECO:0000256" key="3">
    <source>
        <dbReference type="ARBA" id="ARBA00004586"/>
    </source>
</evidence>
<keyword evidence="8" id="KW-0256">Endoplasmic reticulum</keyword>
<comment type="function">
    <text evidence="1">Required for nuclear membrane fusion during karyogamy.</text>
</comment>
<sequence length="504" mass="55666">MPKPKPLPMPNGLLLGILILSLSSTTLALGWRSPKPKHVDGFLNEASRSSPSSLHAGRAIPGIYATAMSDLQELESEPLCHRIAARMLVNNCQLLDGQNDATVMTSTGRAARDFVDFFAASLAICDLERANFEIPSSCRKFRESVLASLPAPTKPELHVTTPEIDNCLEGLAQSDSAWSTWISYRHKALGFCEAARADGEKDHHISLHRKLASILERLTNEAEVELQSRLNQFGQVLRESSDDAKSLTTHVARFNASLLTLERLITESILTKSKETESILQKSMGEARSLQQLMEVVLQRMDAREETGVRKFENALEVAVTQINSDARVATDMLAAVAISSLTLQAQLEKSESQVSSVIRQQEQIQEGMEQLSRLAEQVTDRHKAHEEMLKMAHNETNHILLLLEATSFSVAGLRKSFSDLGSASWWPYVICPAASLVFGSYGLQPSIARNLLLLGAGEIAGFFMVFANIHGSKVWEHLFYFETFASRKDNTNETANDQYAASL</sequence>
<comment type="caution">
    <text evidence="16">The sequence shown here is derived from an EMBL/GenBank/DDBJ whole genome shotgun (WGS) entry which is preliminary data.</text>
</comment>
<proteinExistence type="inferred from homology"/>
<dbReference type="GO" id="GO:0000742">
    <property type="term" value="P:karyogamy involved in conjugation with cellular fusion"/>
    <property type="evidence" value="ECO:0007669"/>
    <property type="project" value="InterPro"/>
</dbReference>
<evidence type="ECO:0000256" key="6">
    <source>
        <dbReference type="ARBA" id="ARBA00022692"/>
    </source>
</evidence>
<organism evidence="16 17">
    <name type="scientific">Metarhizium rileyi (strain RCEF 4871)</name>
    <name type="common">Nomuraea rileyi</name>
    <dbReference type="NCBI Taxonomy" id="1649241"/>
    <lineage>
        <taxon>Eukaryota</taxon>
        <taxon>Fungi</taxon>
        <taxon>Dikarya</taxon>
        <taxon>Ascomycota</taxon>
        <taxon>Pezizomycotina</taxon>
        <taxon>Sordariomycetes</taxon>
        <taxon>Hypocreomycetidae</taxon>
        <taxon>Hypocreales</taxon>
        <taxon>Clavicipitaceae</taxon>
        <taxon>Metarhizium</taxon>
    </lineage>
</organism>
<dbReference type="PANTHER" id="PTHR28012:SF1">
    <property type="entry name" value="NUCLEAR FUSION PROTEIN KAR5"/>
    <property type="match status" value="1"/>
</dbReference>
<evidence type="ECO:0000256" key="4">
    <source>
        <dbReference type="ARBA" id="ARBA00010473"/>
    </source>
</evidence>
<evidence type="ECO:0000313" key="17">
    <source>
        <dbReference type="Proteomes" id="UP000317257"/>
    </source>
</evidence>
<keyword evidence="13" id="KW-0175">Coiled coil</keyword>
<feature type="coiled-coil region" evidence="13">
    <location>
        <begin position="358"/>
        <end position="396"/>
    </location>
</feature>
<keyword evidence="10 14" id="KW-0472">Membrane</keyword>
<evidence type="ECO:0000256" key="5">
    <source>
        <dbReference type="ARBA" id="ARBA00022459"/>
    </source>
</evidence>
<accession>A0A5C6G5F9</accession>
<evidence type="ECO:0000256" key="2">
    <source>
        <dbReference type="ARBA" id="ARBA00004126"/>
    </source>
</evidence>
<dbReference type="EMBL" id="SBHS01000021">
    <property type="protein sequence ID" value="TWU73022.1"/>
    <property type="molecule type" value="Genomic_DNA"/>
</dbReference>
<feature type="chain" id="PRO_5022914662" description="Nuclear membrane fusion protein Kar5" evidence="15">
    <location>
        <begin position="29"/>
        <end position="504"/>
    </location>
</feature>
<evidence type="ECO:0000256" key="13">
    <source>
        <dbReference type="SAM" id="Coils"/>
    </source>
</evidence>
<protein>
    <recommendedName>
        <fullName evidence="18">Nuclear membrane fusion protein Kar5</fullName>
    </recommendedName>
</protein>
<dbReference type="GO" id="GO:0031965">
    <property type="term" value="C:nuclear membrane"/>
    <property type="evidence" value="ECO:0007669"/>
    <property type="project" value="UniProtKB-SubCell"/>
</dbReference>
<dbReference type="PANTHER" id="PTHR28012">
    <property type="entry name" value="NUCLEAR FUSION PROTEIN KAR5"/>
    <property type="match status" value="1"/>
</dbReference>
<comment type="similarity">
    <text evidence="4">Belongs to the KAR5 family.</text>
</comment>
<evidence type="ECO:0000256" key="1">
    <source>
        <dbReference type="ARBA" id="ARBA00003389"/>
    </source>
</evidence>
<feature type="signal peptide" evidence="15">
    <location>
        <begin position="1"/>
        <end position="28"/>
    </location>
</feature>
<keyword evidence="7 15" id="KW-0732">Signal</keyword>